<evidence type="ECO:0000313" key="5">
    <source>
        <dbReference type="EMBL" id="MEQ2171410.1"/>
    </source>
</evidence>
<keyword evidence="3" id="KW-0067">ATP-binding</keyword>
<protein>
    <submittedName>
        <fullName evidence="5">Beta' subunit</fullName>
    </submittedName>
</protein>
<dbReference type="Gene3D" id="3.40.50.261">
    <property type="entry name" value="Succinyl-CoA synthetase domains"/>
    <property type="match status" value="1"/>
</dbReference>
<evidence type="ECO:0000259" key="4">
    <source>
        <dbReference type="Pfam" id="PF00549"/>
    </source>
</evidence>
<dbReference type="InterPro" id="IPR005811">
    <property type="entry name" value="SUCC_ACL_C"/>
</dbReference>
<evidence type="ECO:0000256" key="2">
    <source>
        <dbReference type="ARBA" id="ARBA00022741"/>
    </source>
</evidence>
<dbReference type="SUPFAM" id="SSF52210">
    <property type="entry name" value="Succinyl-CoA synthetase domains"/>
    <property type="match status" value="1"/>
</dbReference>
<accession>A0ABV0NJ31</accession>
<dbReference type="Proteomes" id="UP001476798">
    <property type="component" value="Unassembled WGS sequence"/>
</dbReference>
<name>A0ABV0NJ31_9TELE</name>
<dbReference type="PANTHER" id="PTHR11815">
    <property type="entry name" value="SUCCINYL-COA SYNTHETASE BETA CHAIN"/>
    <property type="match status" value="1"/>
</dbReference>
<keyword evidence="6" id="KW-1185">Reference proteome</keyword>
<keyword evidence="1" id="KW-0816">Tricarboxylic acid cycle</keyword>
<evidence type="ECO:0000256" key="3">
    <source>
        <dbReference type="ARBA" id="ARBA00022840"/>
    </source>
</evidence>
<comment type="caution">
    <text evidence="5">The sequence shown here is derived from an EMBL/GenBank/DDBJ whole genome shotgun (WGS) entry which is preliminary data.</text>
</comment>
<evidence type="ECO:0000256" key="1">
    <source>
        <dbReference type="ARBA" id="ARBA00022532"/>
    </source>
</evidence>
<feature type="domain" description="ATP-citrate synthase/succinyl-CoA ligase C-terminal" evidence="4">
    <location>
        <begin position="1"/>
        <end position="84"/>
    </location>
</feature>
<proteinExistence type="predicted"/>
<sequence>MATMDIIKLHGGTPANFLDVGGGATAHQVTEAFKLITSDRKAILVNIFGGIMRCDVIAQGIIMAVRDLDLKIPIVVRLQGTPHPHIAIVTAENTHCTTKERGN</sequence>
<evidence type="ECO:0000313" key="6">
    <source>
        <dbReference type="Proteomes" id="UP001476798"/>
    </source>
</evidence>
<keyword evidence="2" id="KW-0547">Nucleotide-binding</keyword>
<dbReference type="EMBL" id="JAHRIO010040587">
    <property type="protein sequence ID" value="MEQ2171410.1"/>
    <property type="molecule type" value="Genomic_DNA"/>
</dbReference>
<dbReference type="InterPro" id="IPR016102">
    <property type="entry name" value="Succinyl-CoA_synth-like"/>
</dbReference>
<dbReference type="Pfam" id="PF00549">
    <property type="entry name" value="Ligase_CoA"/>
    <property type="match status" value="1"/>
</dbReference>
<gene>
    <name evidence="5" type="primary">SUCLA2_2</name>
    <name evidence="5" type="ORF">GOODEAATRI_010393</name>
</gene>
<dbReference type="PANTHER" id="PTHR11815:SF1">
    <property type="entry name" value="SUCCINATE--COA LIGASE [ADP-FORMING] SUBUNIT BETA, MITOCHONDRIAL"/>
    <property type="match status" value="1"/>
</dbReference>
<reference evidence="5 6" key="1">
    <citation type="submission" date="2021-06" db="EMBL/GenBank/DDBJ databases">
        <authorList>
            <person name="Palmer J.M."/>
        </authorList>
    </citation>
    <scope>NUCLEOTIDE SEQUENCE [LARGE SCALE GENOMIC DNA]</scope>
    <source>
        <strain evidence="5 6">GA_2019</strain>
        <tissue evidence="5">Muscle</tissue>
    </source>
</reference>
<organism evidence="5 6">
    <name type="scientific">Goodea atripinnis</name>
    <dbReference type="NCBI Taxonomy" id="208336"/>
    <lineage>
        <taxon>Eukaryota</taxon>
        <taxon>Metazoa</taxon>
        <taxon>Chordata</taxon>
        <taxon>Craniata</taxon>
        <taxon>Vertebrata</taxon>
        <taxon>Euteleostomi</taxon>
        <taxon>Actinopterygii</taxon>
        <taxon>Neopterygii</taxon>
        <taxon>Teleostei</taxon>
        <taxon>Neoteleostei</taxon>
        <taxon>Acanthomorphata</taxon>
        <taxon>Ovalentaria</taxon>
        <taxon>Atherinomorphae</taxon>
        <taxon>Cyprinodontiformes</taxon>
        <taxon>Goodeidae</taxon>
        <taxon>Goodea</taxon>
    </lineage>
</organism>